<evidence type="ECO:0000256" key="3">
    <source>
        <dbReference type="ARBA" id="ARBA00022448"/>
    </source>
</evidence>
<name>A0A444DDW6_ENSVE</name>
<gene>
    <name evidence="6" type="ORF">B296_00052801</name>
</gene>
<dbReference type="InterPro" id="IPR011989">
    <property type="entry name" value="ARM-like"/>
</dbReference>
<dbReference type="AlphaFoldDB" id="A0A444DDW6"/>
<dbReference type="GO" id="GO:0016192">
    <property type="term" value="P:vesicle-mediated transport"/>
    <property type="evidence" value="ECO:0007669"/>
    <property type="project" value="InterPro"/>
</dbReference>
<dbReference type="Pfam" id="PF01602">
    <property type="entry name" value="Adaptin_N"/>
    <property type="match status" value="1"/>
</dbReference>
<evidence type="ECO:0000256" key="2">
    <source>
        <dbReference type="ARBA" id="ARBA00006613"/>
    </source>
</evidence>
<evidence type="ECO:0000256" key="1">
    <source>
        <dbReference type="ARBA" id="ARBA00004308"/>
    </source>
</evidence>
<dbReference type="Gene3D" id="1.25.10.10">
    <property type="entry name" value="Leucine-rich Repeat Variant"/>
    <property type="match status" value="1"/>
</dbReference>
<evidence type="ECO:0000313" key="7">
    <source>
        <dbReference type="Proteomes" id="UP000287651"/>
    </source>
</evidence>
<proteinExistence type="inferred from homology"/>
<evidence type="ECO:0000313" key="6">
    <source>
        <dbReference type="EMBL" id="RRT35145.1"/>
    </source>
</evidence>
<dbReference type="PANTHER" id="PTHR11134">
    <property type="entry name" value="ADAPTOR COMPLEX SUBUNIT BETA FAMILY MEMBER"/>
    <property type="match status" value="1"/>
</dbReference>
<keyword evidence="3" id="KW-0813">Transport</keyword>
<comment type="subcellular location">
    <subcellularLocation>
        <location evidence="1">Endomembrane system</location>
    </subcellularLocation>
</comment>
<sequence>MSGHDSKYFSTTKKGEIPELKEELNSQYKDKRKDAVKKVIAAMTVGKDVSSLFTDVVNCMQTENLELKKLVYLYLINYAKSQPDLAILGVNTFVKVGDCVLNSIYVHELSYQISPMLMLENSCVFNL</sequence>
<comment type="caution">
    <text evidence="6">The sequence shown here is derived from an EMBL/GenBank/DDBJ whole genome shotgun (WGS) entry which is preliminary data.</text>
</comment>
<protein>
    <submittedName>
        <fullName evidence="6">Uncharacterized protein</fullName>
    </submittedName>
</protein>
<keyword evidence="4" id="KW-0653">Protein transport</keyword>
<dbReference type="GO" id="GO:0030117">
    <property type="term" value="C:membrane coat"/>
    <property type="evidence" value="ECO:0007669"/>
    <property type="project" value="InterPro"/>
</dbReference>
<organism evidence="6 7">
    <name type="scientific">Ensete ventricosum</name>
    <name type="common">Abyssinian banana</name>
    <name type="synonym">Musa ensete</name>
    <dbReference type="NCBI Taxonomy" id="4639"/>
    <lineage>
        <taxon>Eukaryota</taxon>
        <taxon>Viridiplantae</taxon>
        <taxon>Streptophyta</taxon>
        <taxon>Embryophyta</taxon>
        <taxon>Tracheophyta</taxon>
        <taxon>Spermatophyta</taxon>
        <taxon>Magnoliopsida</taxon>
        <taxon>Liliopsida</taxon>
        <taxon>Zingiberales</taxon>
        <taxon>Musaceae</taxon>
        <taxon>Ensete</taxon>
    </lineage>
</organism>
<dbReference type="InterPro" id="IPR016024">
    <property type="entry name" value="ARM-type_fold"/>
</dbReference>
<reference evidence="6 7" key="1">
    <citation type="journal article" date="2014" name="Agronomy (Basel)">
        <title>A Draft Genome Sequence for Ensete ventricosum, the Drought-Tolerant Tree Against Hunger.</title>
        <authorList>
            <person name="Harrison J."/>
            <person name="Moore K.A."/>
            <person name="Paszkiewicz K."/>
            <person name="Jones T."/>
            <person name="Grant M."/>
            <person name="Ambacheew D."/>
            <person name="Muzemil S."/>
            <person name="Studholme D.J."/>
        </authorList>
    </citation>
    <scope>NUCLEOTIDE SEQUENCE [LARGE SCALE GENOMIC DNA]</scope>
</reference>
<dbReference type="SUPFAM" id="SSF48371">
    <property type="entry name" value="ARM repeat"/>
    <property type="match status" value="1"/>
</dbReference>
<evidence type="ECO:0000256" key="4">
    <source>
        <dbReference type="ARBA" id="ARBA00022927"/>
    </source>
</evidence>
<comment type="similarity">
    <text evidence="2">Belongs to the adaptor complexes large subunit family.</text>
</comment>
<dbReference type="GO" id="GO:0006886">
    <property type="term" value="P:intracellular protein transport"/>
    <property type="evidence" value="ECO:0007669"/>
    <property type="project" value="InterPro"/>
</dbReference>
<dbReference type="InterPro" id="IPR002553">
    <property type="entry name" value="Clathrin/coatomer_adapt-like_N"/>
</dbReference>
<evidence type="ECO:0000256" key="5">
    <source>
        <dbReference type="ARBA" id="ARBA00023136"/>
    </source>
</evidence>
<dbReference type="EMBL" id="AMZH03025492">
    <property type="protein sequence ID" value="RRT35145.1"/>
    <property type="molecule type" value="Genomic_DNA"/>
</dbReference>
<dbReference type="InterPro" id="IPR026739">
    <property type="entry name" value="AP_beta"/>
</dbReference>
<dbReference type="Proteomes" id="UP000287651">
    <property type="component" value="Unassembled WGS sequence"/>
</dbReference>
<dbReference type="GO" id="GO:0012505">
    <property type="term" value="C:endomembrane system"/>
    <property type="evidence" value="ECO:0007669"/>
    <property type="project" value="UniProtKB-SubCell"/>
</dbReference>
<accession>A0A444DDW6</accession>
<keyword evidence="5" id="KW-0472">Membrane</keyword>